<dbReference type="Proteomes" id="UP000613030">
    <property type="component" value="Unassembled WGS sequence"/>
</dbReference>
<evidence type="ECO:0000259" key="2">
    <source>
        <dbReference type="Pfam" id="PF06580"/>
    </source>
</evidence>
<sequence>MTDTRITLWQKLYRIKAHHLVLWVCYFLFWMTVYQEQYKSKVMLLFVISFYFVFNAATFYSVIYVLIPRYFNTRRYGLFCLLFVGMLLVASAGLAVCISMIFKANNSVFASHYSVIFFYALTSNGTVLGAFGAAKFLVDRVKNDRHSRIVEHQRLESELQYLKAQVNPHFLFNAINSVYFLIKKDPDMASETLIKLSDLLRFQLYDCSDDKIAIEKELEYLQNYIALEKLRKGSKVKVDYAPEGILSGFQIAPFLMIPFLENAFKFVSNDSDKPNEIRFGLTRNDNQLVATFFNTHDGLPKSTVGGIGLKNVKRRLELLYPDRHTLHIDSTARTYSVTLTLTL</sequence>
<gene>
    <name evidence="3" type="ORF">JI741_24245</name>
</gene>
<evidence type="ECO:0000313" key="3">
    <source>
        <dbReference type="EMBL" id="MBL0744366.1"/>
    </source>
</evidence>
<evidence type="ECO:0000256" key="1">
    <source>
        <dbReference type="SAM" id="Phobius"/>
    </source>
</evidence>
<reference evidence="3 4" key="1">
    <citation type="submission" date="2021-01" db="EMBL/GenBank/DDBJ databases">
        <title>Chryseolinea sp. Jin1 Genome sequencing and assembly.</title>
        <authorList>
            <person name="Kim I."/>
        </authorList>
    </citation>
    <scope>NUCLEOTIDE SEQUENCE [LARGE SCALE GENOMIC DNA]</scope>
    <source>
        <strain evidence="3 4">Jin1</strain>
    </source>
</reference>
<protein>
    <submittedName>
        <fullName evidence="3">Histidine kinase</fullName>
    </submittedName>
</protein>
<dbReference type="InterPro" id="IPR050640">
    <property type="entry name" value="Bact_2-comp_sensor_kinase"/>
</dbReference>
<evidence type="ECO:0000313" key="4">
    <source>
        <dbReference type="Proteomes" id="UP000613030"/>
    </source>
</evidence>
<proteinExistence type="predicted"/>
<keyword evidence="1" id="KW-0812">Transmembrane</keyword>
<dbReference type="Pfam" id="PF06580">
    <property type="entry name" value="His_kinase"/>
    <property type="match status" value="1"/>
</dbReference>
<accession>A0ABS1L1F7</accession>
<dbReference type="InterPro" id="IPR036890">
    <property type="entry name" value="HATPase_C_sf"/>
</dbReference>
<dbReference type="InterPro" id="IPR010559">
    <property type="entry name" value="Sig_transdc_His_kin_internal"/>
</dbReference>
<feature type="transmembrane region" description="Helical" evidence="1">
    <location>
        <begin position="114"/>
        <end position="138"/>
    </location>
</feature>
<dbReference type="Gene3D" id="3.30.565.10">
    <property type="entry name" value="Histidine kinase-like ATPase, C-terminal domain"/>
    <property type="match status" value="1"/>
</dbReference>
<feature type="transmembrane region" description="Helical" evidence="1">
    <location>
        <begin position="79"/>
        <end position="102"/>
    </location>
</feature>
<dbReference type="GO" id="GO:0016301">
    <property type="term" value="F:kinase activity"/>
    <property type="evidence" value="ECO:0007669"/>
    <property type="project" value="UniProtKB-KW"/>
</dbReference>
<keyword evidence="3" id="KW-0808">Transferase</keyword>
<keyword evidence="4" id="KW-1185">Reference proteome</keyword>
<name>A0ABS1L1F7_9BACT</name>
<dbReference type="RefSeq" id="WP_202014020.1">
    <property type="nucleotide sequence ID" value="NZ_JAERRB010000010.1"/>
</dbReference>
<dbReference type="PANTHER" id="PTHR34220:SF7">
    <property type="entry name" value="SENSOR HISTIDINE KINASE YPDA"/>
    <property type="match status" value="1"/>
</dbReference>
<dbReference type="EMBL" id="JAERRB010000010">
    <property type="protein sequence ID" value="MBL0744366.1"/>
    <property type="molecule type" value="Genomic_DNA"/>
</dbReference>
<keyword evidence="3" id="KW-0418">Kinase</keyword>
<dbReference type="PANTHER" id="PTHR34220">
    <property type="entry name" value="SENSOR HISTIDINE KINASE YPDA"/>
    <property type="match status" value="1"/>
</dbReference>
<feature type="transmembrane region" description="Helical" evidence="1">
    <location>
        <begin position="43"/>
        <end position="67"/>
    </location>
</feature>
<keyword evidence="1" id="KW-0472">Membrane</keyword>
<comment type="caution">
    <text evidence="3">The sequence shown here is derived from an EMBL/GenBank/DDBJ whole genome shotgun (WGS) entry which is preliminary data.</text>
</comment>
<feature type="transmembrane region" description="Helical" evidence="1">
    <location>
        <begin position="12"/>
        <end position="31"/>
    </location>
</feature>
<organism evidence="3 4">
    <name type="scientific">Chryseolinea lacunae</name>
    <dbReference type="NCBI Taxonomy" id="2801331"/>
    <lineage>
        <taxon>Bacteria</taxon>
        <taxon>Pseudomonadati</taxon>
        <taxon>Bacteroidota</taxon>
        <taxon>Cytophagia</taxon>
        <taxon>Cytophagales</taxon>
        <taxon>Fulvivirgaceae</taxon>
        <taxon>Chryseolinea</taxon>
    </lineage>
</organism>
<feature type="domain" description="Signal transduction histidine kinase internal region" evidence="2">
    <location>
        <begin position="157"/>
        <end position="235"/>
    </location>
</feature>
<keyword evidence="1" id="KW-1133">Transmembrane helix</keyword>